<dbReference type="Pfam" id="PF02844">
    <property type="entry name" value="GARS_N"/>
    <property type="match status" value="1"/>
</dbReference>
<dbReference type="InterPro" id="IPR011054">
    <property type="entry name" value="Rudment_hybrid_motif"/>
</dbReference>
<dbReference type="InterPro" id="IPR037123">
    <property type="entry name" value="PRibGlycinamide_synth_C_sf"/>
</dbReference>
<evidence type="ECO:0000256" key="9">
    <source>
        <dbReference type="ARBA" id="ARBA00038345"/>
    </source>
</evidence>
<dbReference type="Gene3D" id="3.30.1490.20">
    <property type="entry name" value="ATP-grasp fold, A domain"/>
    <property type="match status" value="1"/>
</dbReference>
<dbReference type="EC" id="6.3.4.13" evidence="4 12"/>
<dbReference type="EMBL" id="CP035807">
    <property type="protein sequence ID" value="QEN03606.1"/>
    <property type="molecule type" value="Genomic_DNA"/>
</dbReference>
<dbReference type="Gene3D" id="3.40.50.20">
    <property type="match status" value="1"/>
</dbReference>
<dbReference type="SUPFAM" id="SSF52440">
    <property type="entry name" value="PreATP-grasp domain"/>
    <property type="match status" value="1"/>
</dbReference>
<sequence length="413" mass="45648">MRVLVIGSGAREHAATWKFSKSKRISGLFVAPGNAGTDEIAKNIDIDVMNSQSVIDTVKANKINFVFIGPEIPLANGLADDLRKNGINCFGPGREAAQLESSKSFSKAFMKRNNIPTADYDEFSNKEDYTKFIQNLNKKVVVKKSGLAAGKGVLESEDKDEMLAFGLEALNNDKVVVEEFLEGFEVSIFVLSDGKNYKILQPCTDHKKAYDGDKGPNTGGMGAITPVPWVDSKLMQRIEEEAVIPTINGLNRDSLNYKGVIYIGLMISEEGPKVLEYNVRFGDPEAQIIFPTIESDFCNIMDAITEESLDDYNIRLSNKSAVCITVAAKGYPGSYTKDLKAEVHNLTEKEGYIFHASTYLKSDDIYTNGGRCFTAVSTGENTLDACENAYKVVKKVSFPGSWYRKDIARKFFK</sequence>
<organism evidence="15 16">
    <name type="scientific">Thiospirochaeta perfilievii</name>
    <dbReference type="NCBI Taxonomy" id="252967"/>
    <lineage>
        <taxon>Bacteria</taxon>
        <taxon>Pseudomonadati</taxon>
        <taxon>Spirochaetota</taxon>
        <taxon>Spirochaetia</taxon>
        <taxon>Spirochaetales</taxon>
        <taxon>Spirochaetaceae</taxon>
        <taxon>Thiospirochaeta</taxon>
    </lineage>
</organism>
<dbReference type="GO" id="GO:0046872">
    <property type="term" value="F:metal ion binding"/>
    <property type="evidence" value="ECO:0007669"/>
    <property type="project" value="InterPro"/>
</dbReference>
<dbReference type="Proteomes" id="UP000323824">
    <property type="component" value="Chromosome"/>
</dbReference>
<evidence type="ECO:0000259" key="14">
    <source>
        <dbReference type="PROSITE" id="PS50975"/>
    </source>
</evidence>
<comment type="catalytic activity">
    <reaction evidence="12">
        <text>5-phospho-beta-D-ribosylamine + glycine + ATP = N(1)-(5-phospho-beta-D-ribosyl)glycinamide + ADP + phosphate + H(+)</text>
        <dbReference type="Rhea" id="RHEA:17453"/>
        <dbReference type="ChEBI" id="CHEBI:15378"/>
        <dbReference type="ChEBI" id="CHEBI:30616"/>
        <dbReference type="ChEBI" id="CHEBI:43474"/>
        <dbReference type="ChEBI" id="CHEBI:57305"/>
        <dbReference type="ChEBI" id="CHEBI:58681"/>
        <dbReference type="ChEBI" id="CHEBI:143788"/>
        <dbReference type="ChEBI" id="CHEBI:456216"/>
        <dbReference type="EC" id="6.3.4.13"/>
    </reaction>
</comment>
<keyword evidence="5 12" id="KW-0436">Ligase</keyword>
<evidence type="ECO:0000256" key="5">
    <source>
        <dbReference type="ARBA" id="ARBA00022598"/>
    </source>
</evidence>
<dbReference type="PANTHER" id="PTHR43472">
    <property type="entry name" value="PHOSPHORIBOSYLAMINE--GLYCINE LIGASE"/>
    <property type="match status" value="1"/>
</dbReference>
<reference evidence="15 16" key="1">
    <citation type="submission" date="2019-02" db="EMBL/GenBank/DDBJ databases">
        <authorList>
            <person name="Fomenkov A."/>
            <person name="Dubinina G."/>
            <person name="Grabovich M."/>
            <person name="Vincze T."/>
            <person name="Roberts R.J."/>
        </authorList>
    </citation>
    <scope>NUCLEOTIDE SEQUENCE [LARGE SCALE GENOMIC DNA]</scope>
    <source>
        <strain evidence="15 16">P</strain>
    </source>
</reference>
<evidence type="ECO:0000313" key="15">
    <source>
        <dbReference type="EMBL" id="QEN03606.1"/>
    </source>
</evidence>
<evidence type="ECO:0000256" key="6">
    <source>
        <dbReference type="ARBA" id="ARBA00022741"/>
    </source>
</evidence>
<dbReference type="InterPro" id="IPR013815">
    <property type="entry name" value="ATP_grasp_subdomain_1"/>
</dbReference>
<dbReference type="GO" id="GO:0004637">
    <property type="term" value="F:phosphoribosylamine-glycine ligase activity"/>
    <property type="evidence" value="ECO:0007669"/>
    <property type="project" value="UniProtKB-UniRule"/>
</dbReference>
<dbReference type="InterPro" id="IPR011761">
    <property type="entry name" value="ATP-grasp"/>
</dbReference>
<dbReference type="OrthoDB" id="9807240at2"/>
<dbReference type="SUPFAM" id="SSF51246">
    <property type="entry name" value="Rudiment single hybrid motif"/>
    <property type="match status" value="1"/>
</dbReference>
<comment type="pathway">
    <text evidence="3 12">Purine metabolism; IMP biosynthesis via de novo pathway; N(1)-(5-phospho-D-ribosyl)glycinamide from 5-phospho-alpha-D-ribose 1-diphosphate: step 2/2.</text>
</comment>
<dbReference type="RefSeq" id="WP_149566864.1">
    <property type="nucleotide sequence ID" value="NZ_CP035807.1"/>
</dbReference>
<keyword evidence="8 13" id="KW-0067">ATP-binding</keyword>
<dbReference type="InterPro" id="IPR000115">
    <property type="entry name" value="PRibGlycinamide_synth"/>
</dbReference>
<dbReference type="Gene3D" id="3.90.600.10">
    <property type="entry name" value="Phosphoribosylglycinamide synthetase, C-terminal domain"/>
    <property type="match status" value="1"/>
</dbReference>
<evidence type="ECO:0000256" key="4">
    <source>
        <dbReference type="ARBA" id="ARBA00013255"/>
    </source>
</evidence>
<evidence type="ECO:0000313" key="16">
    <source>
        <dbReference type="Proteomes" id="UP000323824"/>
    </source>
</evidence>
<dbReference type="InterPro" id="IPR020559">
    <property type="entry name" value="PRibGlycinamide_synth_CS"/>
</dbReference>
<evidence type="ECO:0000256" key="1">
    <source>
        <dbReference type="ARBA" id="ARBA00001936"/>
    </source>
</evidence>
<evidence type="ECO:0000256" key="12">
    <source>
        <dbReference type="HAMAP-Rule" id="MF_00138"/>
    </source>
</evidence>
<protein>
    <recommendedName>
        <fullName evidence="4 12">Phosphoribosylamine--glycine ligase</fullName>
        <ecNumber evidence="4 12">6.3.4.13</ecNumber>
    </recommendedName>
    <alternativeName>
        <fullName evidence="12">GARS</fullName>
    </alternativeName>
    <alternativeName>
        <fullName evidence="10 12">Glycinamide ribonucleotide synthetase</fullName>
    </alternativeName>
    <alternativeName>
        <fullName evidence="11 12">Phosphoribosylglycinamide synthetase</fullName>
    </alternativeName>
</protein>
<evidence type="ECO:0000256" key="13">
    <source>
        <dbReference type="PROSITE-ProRule" id="PRU00409"/>
    </source>
</evidence>
<comment type="cofactor">
    <cofactor evidence="1">
        <name>Mn(2+)</name>
        <dbReference type="ChEBI" id="CHEBI:29035"/>
    </cofactor>
</comment>
<evidence type="ECO:0000256" key="7">
    <source>
        <dbReference type="ARBA" id="ARBA00022755"/>
    </source>
</evidence>
<dbReference type="InterPro" id="IPR016185">
    <property type="entry name" value="PreATP-grasp_dom_sf"/>
</dbReference>
<reference evidence="15 16" key="2">
    <citation type="submission" date="2019-09" db="EMBL/GenBank/DDBJ databases">
        <title>Complete Genome Sequence and Methylome Analysis of free living Spirochaetas.</title>
        <authorList>
            <person name="Leshcheva N."/>
            <person name="Mikheeva N."/>
        </authorList>
    </citation>
    <scope>NUCLEOTIDE SEQUENCE [LARGE SCALE GENOMIC DNA]</scope>
    <source>
        <strain evidence="15 16">P</strain>
    </source>
</reference>
<keyword evidence="16" id="KW-1185">Reference proteome</keyword>
<dbReference type="GO" id="GO:0006189">
    <property type="term" value="P:'de novo' IMP biosynthetic process"/>
    <property type="evidence" value="ECO:0007669"/>
    <property type="project" value="UniProtKB-UniRule"/>
</dbReference>
<dbReference type="UniPathway" id="UPA00074">
    <property type="reaction ID" value="UER00125"/>
</dbReference>
<comment type="similarity">
    <text evidence="9 12">Belongs to the GARS family.</text>
</comment>
<name>A0A5C1Q9Y5_9SPIO</name>
<dbReference type="PROSITE" id="PS50975">
    <property type="entry name" value="ATP_GRASP"/>
    <property type="match status" value="1"/>
</dbReference>
<proteinExistence type="inferred from homology"/>
<dbReference type="SUPFAM" id="SSF56059">
    <property type="entry name" value="Glutathione synthetase ATP-binding domain-like"/>
    <property type="match status" value="1"/>
</dbReference>
<evidence type="ECO:0000256" key="10">
    <source>
        <dbReference type="ARBA" id="ARBA00042242"/>
    </source>
</evidence>
<dbReference type="SMART" id="SM01209">
    <property type="entry name" value="GARS_A"/>
    <property type="match status" value="1"/>
</dbReference>
<gene>
    <name evidence="12 15" type="primary">purD</name>
    <name evidence="15" type="ORF">EW093_02460</name>
</gene>
<keyword evidence="6 13" id="KW-0547">Nucleotide-binding</keyword>
<dbReference type="SMART" id="SM01210">
    <property type="entry name" value="GARS_C"/>
    <property type="match status" value="1"/>
</dbReference>
<evidence type="ECO:0000256" key="8">
    <source>
        <dbReference type="ARBA" id="ARBA00022840"/>
    </source>
</evidence>
<dbReference type="GO" id="GO:0009113">
    <property type="term" value="P:purine nucleobase biosynthetic process"/>
    <property type="evidence" value="ECO:0007669"/>
    <property type="project" value="InterPro"/>
</dbReference>
<dbReference type="GO" id="GO:0005524">
    <property type="term" value="F:ATP binding"/>
    <property type="evidence" value="ECO:0007669"/>
    <property type="project" value="UniProtKB-UniRule"/>
</dbReference>
<dbReference type="Gene3D" id="3.30.470.20">
    <property type="entry name" value="ATP-grasp fold, B domain"/>
    <property type="match status" value="1"/>
</dbReference>
<dbReference type="PROSITE" id="PS00184">
    <property type="entry name" value="GARS"/>
    <property type="match status" value="1"/>
</dbReference>
<dbReference type="KEGG" id="sper:EW093_02460"/>
<comment type="cofactor">
    <cofactor evidence="2">
        <name>Mg(2+)</name>
        <dbReference type="ChEBI" id="CHEBI:18420"/>
    </cofactor>
</comment>
<dbReference type="InterPro" id="IPR020560">
    <property type="entry name" value="PRibGlycinamide_synth_C-dom"/>
</dbReference>
<dbReference type="InterPro" id="IPR020561">
    <property type="entry name" value="PRibGlycinamid_synth_ATP-grasp"/>
</dbReference>
<keyword evidence="7 12" id="KW-0658">Purine biosynthesis</keyword>
<dbReference type="InterPro" id="IPR020562">
    <property type="entry name" value="PRibGlycinamide_synth_N"/>
</dbReference>
<evidence type="ECO:0000256" key="2">
    <source>
        <dbReference type="ARBA" id="ARBA00001946"/>
    </source>
</evidence>
<evidence type="ECO:0000256" key="3">
    <source>
        <dbReference type="ARBA" id="ARBA00005174"/>
    </source>
</evidence>
<dbReference type="PANTHER" id="PTHR43472:SF1">
    <property type="entry name" value="PHOSPHORIBOSYLAMINE--GLYCINE LIGASE, CHLOROPLASTIC"/>
    <property type="match status" value="1"/>
</dbReference>
<dbReference type="Pfam" id="PF01071">
    <property type="entry name" value="GARS_A"/>
    <property type="match status" value="1"/>
</dbReference>
<dbReference type="HAMAP" id="MF_00138">
    <property type="entry name" value="GARS"/>
    <property type="match status" value="1"/>
</dbReference>
<accession>A0A5C1Q9Y5</accession>
<dbReference type="NCBIfam" id="TIGR00877">
    <property type="entry name" value="purD"/>
    <property type="match status" value="1"/>
</dbReference>
<dbReference type="AlphaFoldDB" id="A0A5C1Q9Y5"/>
<feature type="domain" description="ATP-grasp" evidence="14">
    <location>
        <begin position="107"/>
        <end position="306"/>
    </location>
</feature>
<dbReference type="Pfam" id="PF02843">
    <property type="entry name" value="GARS_C"/>
    <property type="match status" value="1"/>
</dbReference>
<evidence type="ECO:0000256" key="11">
    <source>
        <dbReference type="ARBA" id="ARBA00042864"/>
    </source>
</evidence>